<dbReference type="Gene3D" id="3.40.50.12580">
    <property type="match status" value="1"/>
</dbReference>
<dbReference type="InterPro" id="IPR043148">
    <property type="entry name" value="TagF_C"/>
</dbReference>
<gene>
    <name evidence="1" type="ORF">SR900_02245</name>
</gene>
<evidence type="ECO:0000313" key="2">
    <source>
        <dbReference type="Proteomes" id="UP001324185"/>
    </source>
</evidence>
<dbReference type="EMBL" id="CP140158">
    <property type="protein sequence ID" value="WQG85717.1"/>
    <property type="molecule type" value="Genomic_DNA"/>
</dbReference>
<keyword evidence="2" id="KW-1185">Reference proteome</keyword>
<dbReference type="InterPro" id="IPR007554">
    <property type="entry name" value="Glycerophosphate_synth"/>
</dbReference>
<dbReference type="RefSeq" id="WP_018623711.1">
    <property type="nucleotide sequence ID" value="NZ_CP140158.1"/>
</dbReference>
<dbReference type="SUPFAM" id="SSF53756">
    <property type="entry name" value="UDP-Glycosyltransferase/glycogen phosphorylase"/>
    <property type="match status" value="1"/>
</dbReference>
<protein>
    <submittedName>
        <fullName evidence="1">CDP-glycerol glycerophosphotransferase family protein</fullName>
    </submittedName>
</protein>
<organism evidence="1 2">
    <name type="scientific">Kangiella aquimarina</name>
    <dbReference type="NCBI Taxonomy" id="261965"/>
    <lineage>
        <taxon>Bacteria</taxon>
        <taxon>Pseudomonadati</taxon>
        <taxon>Pseudomonadota</taxon>
        <taxon>Gammaproteobacteria</taxon>
        <taxon>Kangiellales</taxon>
        <taxon>Kangiellaceae</taxon>
        <taxon>Kangiella</taxon>
    </lineage>
</organism>
<dbReference type="Pfam" id="PF04464">
    <property type="entry name" value="Glyphos_transf"/>
    <property type="match status" value="1"/>
</dbReference>
<dbReference type="Proteomes" id="UP001324185">
    <property type="component" value="Chromosome"/>
</dbReference>
<reference evidence="1 2" key="1">
    <citation type="submission" date="2023-11" db="EMBL/GenBank/DDBJ databases">
        <title>MicrobeMod: A computational toolkit for identifying prokaryotic methylation and restriction-modification with nanopore sequencing.</title>
        <authorList>
            <person name="Crits-Christoph A."/>
            <person name="Kang S.C."/>
            <person name="Lee H."/>
            <person name="Ostrov N."/>
        </authorList>
    </citation>
    <scope>NUCLEOTIDE SEQUENCE [LARGE SCALE GENOMIC DNA]</scope>
    <source>
        <strain evidence="1 2">DSMZ 16071</strain>
    </source>
</reference>
<accession>A0ABZ0X538</accession>
<evidence type="ECO:0000313" key="1">
    <source>
        <dbReference type="EMBL" id="WQG85717.1"/>
    </source>
</evidence>
<sequence length="358" mass="41397">MSGISLKYVLFCNFPYAFGILKPIADELSHRGEDYLWYLPSEFSSAFPFDDQTLCHSLEELYKYQPDVIFAPGNSVPWFLRGVKVQVFHGLAGEKKGHFRIRDYFDLYLTQGPYFTNRFNQLQQKHKNFEVSETGWCKLDPLFIKTKDADSLEKGNDHYTILYAPTFSPSLTSAVALQQTIESIADLDSVDVRIKFHDKMAQKMGAEIVESYKLLADQRQNITFVTNPDITDELVKADLMISDTSSVIYEFLLLNKPVITLNSTSENIVWDDVSQSEKVLELVNGYLANEDTHAHKRHSIIEQYHPYNDGQSASRMINASIDYIKQYGVPDYRKLSLSRKIDNYKIYRYLPSISFWFK</sequence>
<proteinExistence type="predicted"/>
<name>A0ABZ0X538_9GAMM</name>